<sequence length="125" mass="13931">MTDFSPDRPDRWPALSAKEFEVYHVGETEADIREGQDFPKVWAKWHYDWSTPNSVTLTVVESDAQAPGSFMTLEATSRAEGGSSVHGVWEQTSTNLAGLIGVATMRFIGPRLLSSYYKRVYDGLA</sequence>
<organism evidence="1 2">
    <name type="scientific">Mycobacterium florentinum</name>
    <dbReference type="NCBI Taxonomy" id="292462"/>
    <lineage>
        <taxon>Bacteria</taxon>
        <taxon>Bacillati</taxon>
        <taxon>Actinomycetota</taxon>
        <taxon>Actinomycetes</taxon>
        <taxon>Mycobacteriales</taxon>
        <taxon>Mycobacteriaceae</taxon>
        <taxon>Mycobacterium</taxon>
        <taxon>Mycobacterium simiae complex</taxon>
    </lineage>
</organism>
<comment type="caution">
    <text evidence="1">The sequence shown here is derived from an EMBL/GenBank/DDBJ whole genome shotgun (WGS) entry which is preliminary data.</text>
</comment>
<evidence type="ECO:0000313" key="2">
    <source>
        <dbReference type="Proteomes" id="UP000193010"/>
    </source>
</evidence>
<name>A0A1X1UD37_MYCFL</name>
<dbReference type="OrthoDB" id="3290460at2"/>
<evidence type="ECO:0000313" key="1">
    <source>
        <dbReference type="EMBL" id="ORV54638.1"/>
    </source>
</evidence>
<dbReference type="AlphaFoldDB" id="A0A1X1UD37"/>
<accession>A0A1X1UD37</accession>
<protein>
    <recommendedName>
        <fullName evidence="3">Polyketide cyclase</fullName>
    </recommendedName>
</protein>
<keyword evidence="2" id="KW-1185">Reference proteome</keyword>
<gene>
    <name evidence="1" type="ORF">AWC05_16620</name>
</gene>
<evidence type="ECO:0008006" key="3">
    <source>
        <dbReference type="Google" id="ProtNLM"/>
    </source>
</evidence>
<dbReference type="STRING" id="292462.AWC05_16620"/>
<dbReference type="EMBL" id="LQOV01000008">
    <property type="protein sequence ID" value="ORV54638.1"/>
    <property type="molecule type" value="Genomic_DNA"/>
</dbReference>
<reference evidence="1 2" key="1">
    <citation type="submission" date="2016-01" db="EMBL/GenBank/DDBJ databases">
        <title>The new phylogeny of the genus Mycobacterium.</title>
        <authorList>
            <person name="Tarcisio F."/>
            <person name="Conor M."/>
            <person name="Antonella G."/>
            <person name="Elisabetta G."/>
            <person name="Giulia F.S."/>
            <person name="Sara T."/>
            <person name="Anna F."/>
            <person name="Clotilde B."/>
            <person name="Roberto B."/>
            <person name="Veronica D.S."/>
            <person name="Fabio R."/>
            <person name="Monica P."/>
            <person name="Olivier J."/>
            <person name="Enrico T."/>
            <person name="Nicola S."/>
        </authorList>
    </citation>
    <scope>NUCLEOTIDE SEQUENCE [LARGE SCALE GENOMIC DNA]</scope>
    <source>
        <strain evidence="1 2">DSM 44852</strain>
    </source>
</reference>
<dbReference type="Proteomes" id="UP000193010">
    <property type="component" value="Unassembled WGS sequence"/>
</dbReference>
<proteinExistence type="predicted"/>